<keyword evidence="1" id="KW-0472">Membrane</keyword>
<evidence type="ECO:0000256" key="1">
    <source>
        <dbReference type="SAM" id="Phobius"/>
    </source>
</evidence>
<dbReference type="Proteomes" id="UP000319383">
    <property type="component" value="Chromosome"/>
</dbReference>
<accession>A0A517ZXF6</accession>
<gene>
    <name evidence="2" type="ORF">Mal52_56440</name>
</gene>
<evidence type="ECO:0000313" key="2">
    <source>
        <dbReference type="EMBL" id="QDU47116.1"/>
    </source>
</evidence>
<name>A0A517ZXF6_9PLAN</name>
<keyword evidence="1" id="KW-1133">Transmembrane helix</keyword>
<dbReference type="AlphaFoldDB" id="A0A517ZXF6"/>
<sequence>MLIFAGVLAFLAGPAVTTVGMTNTFEQISQTDEIPDVAVEQAVEKTVSLSWRTNAIGIPVGLTCLVAGICCYVVAARLKRLAVAQNSEIPAA</sequence>
<protein>
    <submittedName>
        <fullName evidence="2">Uncharacterized protein</fullName>
    </submittedName>
</protein>
<proteinExistence type="predicted"/>
<keyword evidence="3" id="KW-1185">Reference proteome</keyword>
<dbReference type="EMBL" id="CP036276">
    <property type="protein sequence ID" value="QDU47116.1"/>
    <property type="molecule type" value="Genomic_DNA"/>
</dbReference>
<feature type="transmembrane region" description="Helical" evidence="1">
    <location>
        <begin position="55"/>
        <end position="75"/>
    </location>
</feature>
<keyword evidence="1" id="KW-0812">Transmembrane</keyword>
<dbReference type="KEGG" id="sdyn:Mal52_56440"/>
<organism evidence="2 3">
    <name type="scientific">Symmachiella dynata</name>
    <dbReference type="NCBI Taxonomy" id="2527995"/>
    <lineage>
        <taxon>Bacteria</taxon>
        <taxon>Pseudomonadati</taxon>
        <taxon>Planctomycetota</taxon>
        <taxon>Planctomycetia</taxon>
        <taxon>Planctomycetales</taxon>
        <taxon>Planctomycetaceae</taxon>
        <taxon>Symmachiella</taxon>
    </lineage>
</organism>
<reference evidence="2 3" key="1">
    <citation type="submission" date="2019-02" db="EMBL/GenBank/DDBJ databases">
        <title>Deep-cultivation of Planctomycetes and their phenomic and genomic characterization uncovers novel biology.</title>
        <authorList>
            <person name="Wiegand S."/>
            <person name="Jogler M."/>
            <person name="Boedeker C."/>
            <person name="Pinto D."/>
            <person name="Vollmers J."/>
            <person name="Rivas-Marin E."/>
            <person name="Kohn T."/>
            <person name="Peeters S.H."/>
            <person name="Heuer A."/>
            <person name="Rast P."/>
            <person name="Oberbeckmann S."/>
            <person name="Bunk B."/>
            <person name="Jeske O."/>
            <person name="Meyerdierks A."/>
            <person name="Storesund J.E."/>
            <person name="Kallscheuer N."/>
            <person name="Luecker S."/>
            <person name="Lage O.M."/>
            <person name="Pohl T."/>
            <person name="Merkel B.J."/>
            <person name="Hornburger P."/>
            <person name="Mueller R.-W."/>
            <person name="Bruemmer F."/>
            <person name="Labrenz M."/>
            <person name="Spormann A.M."/>
            <person name="Op den Camp H."/>
            <person name="Overmann J."/>
            <person name="Amann R."/>
            <person name="Jetten M.S.M."/>
            <person name="Mascher T."/>
            <person name="Medema M.H."/>
            <person name="Devos D.P."/>
            <person name="Kaster A.-K."/>
            <person name="Ovreas L."/>
            <person name="Rohde M."/>
            <person name="Galperin M.Y."/>
            <person name="Jogler C."/>
        </authorList>
    </citation>
    <scope>NUCLEOTIDE SEQUENCE [LARGE SCALE GENOMIC DNA]</scope>
    <source>
        <strain evidence="2 3">Mal52</strain>
    </source>
</reference>
<evidence type="ECO:0000313" key="3">
    <source>
        <dbReference type="Proteomes" id="UP000319383"/>
    </source>
</evidence>